<dbReference type="EMBL" id="OBEG01000002">
    <property type="protein sequence ID" value="SNY80795.1"/>
    <property type="molecule type" value="Genomic_DNA"/>
</dbReference>
<dbReference type="RefSeq" id="WP_097244950.1">
    <property type="nucleotide sequence ID" value="NZ_JAMTCV010000001.1"/>
</dbReference>
<name>A0A285L776_9NOCA</name>
<organism evidence="2 3">
    <name type="scientific">Nocardia amikacinitolerans</name>
    <dbReference type="NCBI Taxonomy" id="756689"/>
    <lineage>
        <taxon>Bacteria</taxon>
        <taxon>Bacillati</taxon>
        <taxon>Actinomycetota</taxon>
        <taxon>Actinomycetes</taxon>
        <taxon>Mycobacteriales</taxon>
        <taxon>Nocardiaceae</taxon>
        <taxon>Nocardia</taxon>
    </lineage>
</organism>
<evidence type="ECO:0000313" key="3">
    <source>
        <dbReference type="Proteomes" id="UP000219565"/>
    </source>
</evidence>
<dbReference type="PROSITE" id="PS51257">
    <property type="entry name" value="PROKAR_LIPOPROTEIN"/>
    <property type="match status" value="1"/>
</dbReference>
<feature type="chain" id="PRO_5012222260" evidence="1">
    <location>
        <begin position="22"/>
        <end position="68"/>
    </location>
</feature>
<feature type="signal peptide" evidence="1">
    <location>
        <begin position="1"/>
        <end position="21"/>
    </location>
</feature>
<evidence type="ECO:0000313" key="2">
    <source>
        <dbReference type="EMBL" id="SNY80795.1"/>
    </source>
</evidence>
<keyword evidence="3" id="KW-1185">Reference proteome</keyword>
<dbReference type="STRING" id="1379680.GCA_001612615_04636"/>
<reference evidence="2 3" key="1">
    <citation type="submission" date="2017-09" db="EMBL/GenBank/DDBJ databases">
        <authorList>
            <person name="Ehlers B."/>
            <person name="Leendertz F.H."/>
        </authorList>
    </citation>
    <scope>NUCLEOTIDE SEQUENCE [LARGE SCALE GENOMIC DNA]</scope>
    <source>
        <strain evidence="2 3">DSM 45537</strain>
    </source>
</reference>
<accession>A0A285L776</accession>
<sequence length="68" mass="6995">MKKTVFTLLSAPTAAALVACGDDSTTATTEPATPAGKYADVNGVRLSYEVHGEANGPVLPHEARKPQA</sequence>
<proteinExistence type="predicted"/>
<dbReference type="AlphaFoldDB" id="A0A285L776"/>
<gene>
    <name evidence="2" type="ORF">SAMN04244553_2367</name>
</gene>
<keyword evidence="1" id="KW-0732">Signal</keyword>
<protein>
    <submittedName>
        <fullName evidence="2">Uncharacterized protein</fullName>
    </submittedName>
</protein>
<evidence type="ECO:0000256" key="1">
    <source>
        <dbReference type="SAM" id="SignalP"/>
    </source>
</evidence>
<dbReference type="Proteomes" id="UP000219565">
    <property type="component" value="Unassembled WGS sequence"/>
</dbReference>